<reference evidence="1" key="1">
    <citation type="submission" date="2023-06" db="EMBL/GenBank/DDBJ databases">
        <title>Uncultivated large filamentous bacteria from sulfidic sediments reveal new species and different genomic features in energy metabolism and defense.</title>
        <authorList>
            <person name="Fonseca A."/>
        </authorList>
    </citation>
    <scope>NUCLEOTIDE SEQUENCE</scope>
    <source>
        <strain evidence="1">HSG4</strain>
    </source>
</reference>
<evidence type="ECO:0000313" key="2">
    <source>
        <dbReference type="Proteomes" id="UP001171945"/>
    </source>
</evidence>
<sequence length="221" mass="24963">STSLVKPPVETSHRCISGTAAKYYTFNDICLMRFIKFVYEQDLEGIDQIDLSQQNLINTLKGKFLEMVVEVSMMKFNHELMPGSWFGQTGEVEVPLFQLVKTMTVKGAKTPSYQIDVFGQEERSHQVWLCECKYTKTTMDIKQVKKLESAAQVLIQVHKEEGTAVPEIHLWLVSTGGFTKEVLTYVNARSDIYASDYEGINSLFKAYGGNYSIPQFAGGDN</sequence>
<name>A0ABT7VTQ2_9GAMM</name>
<comment type="caution">
    <text evidence="1">The sequence shown here is derived from an EMBL/GenBank/DDBJ whole genome shotgun (WGS) entry which is preliminary data.</text>
</comment>
<keyword evidence="2" id="KW-1185">Reference proteome</keyword>
<protein>
    <recommendedName>
        <fullName evidence="3">Restriction endonuclease type IV Mrr domain-containing protein</fullName>
    </recommendedName>
</protein>
<dbReference type="EMBL" id="JAUCGM010000359">
    <property type="protein sequence ID" value="MDM8562933.1"/>
    <property type="molecule type" value="Genomic_DNA"/>
</dbReference>
<evidence type="ECO:0008006" key="3">
    <source>
        <dbReference type="Google" id="ProtNLM"/>
    </source>
</evidence>
<gene>
    <name evidence="1" type="ORF">QUF54_06215</name>
</gene>
<feature type="non-terminal residue" evidence="1">
    <location>
        <position position="1"/>
    </location>
</feature>
<evidence type="ECO:0000313" key="1">
    <source>
        <dbReference type="EMBL" id="MDM8562933.1"/>
    </source>
</evidence>
<dbReference type="SUPFAM" id="SSF52980">
    <property type="entry name" value="Restriction endonuclease-like"/>
    <property type="match status" value="1"/>
</dbReference>
<organism evidence="1 2">
    <name type="scientific">Candidatus Marithioploca araucensis</name>
    <dbReference type="NCBI Taxonomy" id="70273"/>
    <lineage>
        <taxon>Bacteria</taxon>
        <taxon>Pseudomonadati</taxon>
        <taxon>Pseudomonadota</taxon>
        <taxon>Gammaproteobacteria</taxon>
        <taxon>Thiotrichales</taxon>
        <taxon>Thiotrichaceae</taxon>
        <taxon>Candidatus Marithioploca</taxon>
    </lineage>
</organism>
<proteinExistence type="predicted"/>
<accession>A0ABT7VTQ2</accession>
<dbReference type="InterPro" id="IPR011335">
    <property type="entry name" value="Restrct_endonuc-II-like"/>
</dbReference>
<dbReference type="Proteomes" id="UP001171945">
    <property type="component" value="Unassembled WGS sequence"/>
</dbReference>